<dbReference type="PANTHER" id="PTHR23213:SF351">
    <property type="entry name" value="FORMIN-LIKE PROTEIN"/>
    <property type="match status" value="1"/>
</dbReference>
<organism evidence="3 4">
    <name type="scientific">Solanum commersonii</name>
    <name type="common">Commerson's wild potato</name>
    <name type="synonym">Commerson's nightshade</name>
    <dbReference type="NCBI Taxonomy" id="4109"/>
    <lineage>
        <taxon>Eukaryota</taxon>
        <taxon>Viridiplantae</taxon>
        <taxon>Streptophyta</taxon>
        <taxon>Embryophyta</taxon>
        <taxon>Tracheophyta</taxon>
        <taxon>Spermatophyta</taxon>
        <taxon>Magnoliopsida</taxon>
        <taxon>eudicotyledons</taxon>
        <taxon>Gunneridae</taxon>
        <taxon>Pentapetalae</taxon>
        <taxon>asterids</taxon>
        <taxon>lamiids</taxon>
        <taxon>Solanales</taxon>
        <taxon>Solanaceae</taxon>
        <taxon>Solanoideae</taxon>
        <taxon>Solaneae</taxon>
        <taxon>Solanum</taxon>
    </lineage>
</organism>
<dbReference type="Pfam" id="PF02181">
    <property type="entry name" value="FH2"/>
    <property type="match status" value="1"/>
</dbReference>
<proteinExistence type="inferred from homology"/>
<comment type="similarity">
    <text evidence="1">Belongs to the formin-like family. Class-I subfamily.</text>
</comment>
<evidence type="ECO:0000313" key="3">
    <source>
        <dbReference type="EMBL" id="KAG5596903.1"/>
    </source>
</evidence>
<dbReference type="PROSITE" id="PS51444">
    <property type="entry name" value="FH2"/>
    <property type="match status" value="1"/>
</dbReference>
<dbReference type="Gene3D" id="1.20.58.2220">
    <property type="entry name" value="Formin, FH2 domain"/>
    <property type="match status" value="1"/>
</dbReference>
<accession>A0A9J5YAF6</accession>
<dbReference type="Proteomes" id="UP000824120">
    <property type="component" value="Chromosome 7"/>
</dbReference>
<dbReference type="InterPro" id="IPR027643">
    <property type="entry name" value="Formin-like_plant"/>
</dbReference>
<dbReference type="InterPro" id="IPR015425">
    <property type="entry name" value="FH2_Formin"/>
</dbReference>
<dbReference type="GO" id="GO:0051015">
    <property type="term" value="F:actin filament binding"/>
    <property type="evidence" value="ECO:0007669"/>
    <property type="project" value="InterPro"/>
</dbReference>
<keyword evidence="4" id="KW-1185">Reference proteome</keyword>
<name>A0A9J5YAF6_SOLCO</name>
<evidence type="ECO:0000256" key="1">
    <source>
        <dbReference type="ARBA" id="ARBA00025793"/>
    </source>
</evidence>
<dbReference type="GO" id="GO:0045010">
    <property type="term" value="P:actin nucleation"/>
    <property type="evidence" value="ECO:0007669"/>
    <property type="project" value="InterPro"/>
</dbReference>
<dbReference type="EMBL" id="JACXVP010000007">
    <property type="protein sequence ID" value="KAG5596903.1"/>
    <property type="molecule type" value="Genomic_DNA"/>
</dbReference>
<feature type="domain" description="FH2" evidence="2">
    <location>
        <begin position="1"/>
        <end position="98"/>
    </location>
</feature>
<dbReference type="SUPFAM" id="SSF101447">
    <property type="entry name" value="Formin homology 2 domain (FH2 domain)"/>
    <property type="match status" value="1"/>
</dbReference>
<comment type="caution">
    <text evidence="3">The sequence shown here is derived from an EMBL/GenBank/DDBJ whole genome shotgun (WGS) entry which is preliminary data.</text>
</comment>
<sequence length="98" mass="11406">MVWLEIKVSLFQFNEEMMDSLFGYLPGDQGKNDRRTASSSFDQTSQYIEIIDLKKSRNLAILLKVLNVTTEEVYDALEEGRFLDYLILEDRPSHIDPT</sequence>
<evidence type="ECO:0000313" key="4">
    <source>
        <dbReference type="Proteomes" id="UP000824120"/>
    </source>
</evidence>
<evidence type="ECO:0000259" key="2">
    <source>
        <dbReference type="PROSITE" id="PS51444"/>
    </source>
</evidence>
<dbReference type="InterPro" id="IPR042201">
    <property type="entry name" value="FH2_Formin_sf"/>
</dbReference>
<gene>
    <name evidence="3" type="ORF">H5410_038135</name>
</gene>
<dbReference type="PANTHER" id="PTHR23213">
    <property type="entry name" value="FORMIN-RELATED"/>
    <property type="match status" value="1"/>
</dbReference>
<dbReference type="OrthoDB" id="1668162at2759"/>
<dbReference type="AlphaFoldDB" id="A0A9J5YAF6"/>
<reference evidence="3 4" key="1">
    <citation type="submission" date="2020-09" db="EMBL/GenBank/DDBJ databases">
        <title>De no assembly of potato wild relative species, Solanum commersonii.</title>
        <authorList>
            <person name="Cho K."/>
        </authorList>
    </citation>
    <scope>NUCLEOTIDE SEQUENCE [LARGE SCALE GENOMIC DNA]</scope>
    <source>
        <strain evidence="3">LZ3.2</strain>
        <tissue evidence="3">Leaf</tissue>
    </source>
</reference>
<protein>
    <recommendedName>
        <fullName evidence="2">FH2 domain-containing protein</fullName>
    </recommendedName>
</protein>